<accession>A0ABY7FMU5</accession>
<organism evidence="2 3">
    <name type="scientific">Mya arenaria</name>
    <name type="common">Soft-shell clam</name>
    <dbReference type="NCBI Taxonomy" id="6604"/>
    <lineage>
        <taxon>Eukaryota</taxon>
        <taxon>Metazoa</taxon>
        <taxon>Spiralia</taxon>
        <taxon>Lophotrochozoa</taxon>
        <taxon>Mollusca</taxon>
        <taxon>Bivalvia</taxon>
        <taxon>Autobranchia</taxon>
        <taxon>Heteroconchia</taxon>
        <taxon>Euheterodonta</taxon>
        <taxon>Imparidentia</taxon>
        <taxon>Neoheterodontei</taxon>
        <taxon>Myida</taxon>
        <taxon>Myoidea</taxon>
        <taxon>Myidae</taxon>
        <taxon>Mya</taxon>
    </lineage>
</organism>
<feature type="compositionally biased region" description="Basic and acidic residues" evidence="1">
    <location>
        <begin position="271"/>
        <end position="282"/>
    </location>
</feature>
<gene>
    <name evidence="2" type="ORF">MAR_016351</name>
</gene>
<name>A0ABY7FMU5_MYAAR</name>
<proteinExistence type="predicted"/>
<reference evidence="2" key="1">
    <citation type="submission" date="2022-11" db="EMBL/GenBank/DDBJ databases">
        <title>Centuries of genome instability and evolution in soft-shell clam transmissible cancer (bioRxiv).</title>
        <authorList>
            <person name="Hart S.F.M."/>
            <person name="Yonemitsu M.A."/>
            <person name="Giersch R.M."/>
            <person name="Beal B.F."/>
            <person name="Arriagada G."/>
            <person name="Davis B.W."/>
            <person name="Ostrander E.A."/>
            <person name="Goff S.P."/>
            <person name="Metzger M.J."/>
        </authorList>
    </citation>
    <scope>NUCLEOTIDE SEQUENCE</scope>
    <source>
        <strain evidence="2">MELC-2E11</strain>
        <tissue evidence="2">Siphon/mantle</tissue>
    </source>
</reference>
<evidence type="ECO:0000313" key="3">
    <source>
        <dbReference type="Proteomes" id="UP001164746"/>
    </source>
</evidence>
<keyword evidence="3" id="KW-1185">Reference proteome</keyword>
<dbReference type="EMBL" id="CP111023">
    <property type="protein sequence ID" value="WAR22377.1"/>
    <property type="molecule type" value="Genomic_DNA"/>
</dbReference>
<evidence type="ECO:0000256" key="1">
    <source>
        <dbReference type="SAM" id="MobiDB-lite"/>
    </source>
</evidence>
<evidence type="ECO:0000313" key="2">
    <source>
        <dbReference type="EMBL" id="WAR22377.1"/>
    </source>
</evidence>
<dbReference type="Proteomes" id="UP001164746">
    <property type="component" value="Chromosome 12"/>
</dbReference>
<feature type="region of interest" description="Disordered" evidence="1">
    <location>
        <begin position="267"/>
        <end position="312"/>
    </location>
</feature>
<sequence length="312" mass="35231">MDFDRILPPTPPPDGNDDLLIQALHHIGKGNHAMTPEHQRLCDPRQSYHRVLTCGGLEHMLYYLQVLTCGGLEHMLYYLQVLTCGGLEHMLYYLQVLTCGGHEHMLYYLQVLTCGGLEHMLYYLQVLTCGGLEHMLYYLQVLTCGGLEHMLYYLQVLTCGGLEHMLYYLQVLTCGGLEHITGVVCVCLLYASTSKGTALLTICAQASSEPRATAWRILPVDNININSGCSRREIDRKVTGDNFKHLFYKNSKRQVLDNNACTCESQHKKKTLPEPESQRERVAAVSDGLPVSHTTRIVTSRDQPQEEELSKQ</sequence>
<protein>
    <submittedName>
        <fullName evidence="2">Uncharacterized protein</fullName>
    </submittedName>
</protein>
<feature type="compositionally biased region" description="Polar residues" evidence="1">
    <location>
        <begin position="292"/>
        <end position="302"/>
    </location>
</feature>